<accession>A0ACB7FEX8</accession>
<evidence type="ECO:0000313" key="1">
    <source>
        <dbReference type="EMBL" id="KAG8012388.1"/>
    </source>
</evidence>
<dbReference type="Proteomes" id="UP000805704">
    <property type="component" value="Chromosome 12"/>
</dbReference>
<organism evidence="1 2">
    <name type="scientific">Nibea albiflora</name>
    <name type="common">Yellow drum</name>
    <name type="synonym">Corvina albiflora</name>
    <dbReference type="NCBI Taxonomy" id="240163"/>
    <lineage>
        <taxon>Eukaryota</taxon>
        <taxon>Metazoa</taxon>
        <taxon>Chordata</taxon>
        <taxon>Craniata</taxon>
        <taxon>Vertebrata</taxon>
        <taxon>Euteleostomi</taxon>
        <taxon>Actinopterygii</taxon>
        <taxon>Neopterygii</taxon>
        <taxon>Teleostei</taxon>
        <taxon>Neoteleostei</taxon>
        <taxon>Acanthomorphata</taxon>
        <taxon>Eupercaria</taxon>
        <taxon>Sciaenidae</taxon>
        <taxon>Nibea</taxon>
    </lineage>
</organism>
<name>A0ACB7FEX8_NIBAL</name>
<keyword evidence="2" id="KW-1185">Reference proteome</keyword>
<sequence>MSAASCLLTEDQFLCSICLDVFTDPVSTPCGHNFCKTCITEHWNNNVLCQCPNCKELFNMRPDLRVNTFISEMAAQFRQSAQQKTSSRSEQQISKLGEVPCDDCTGSKLKAMKSCLVCLSSYCETHLEPHLTKPGLKRHQLIDPVENLEDRMCKKHDKLLDLFCKTDQICVCMLCTYSDHRTHDVIPLKEEYEVKKTELGKKETEIHQMIQKRQLKIQEIKDLVEVSQEDAHREIADGVQVFTALKESVERSQAEFIDTIKEKQRKTERWAEELIKELEQEISELKKRSTDVEQLSQSEDHFQLLQSFTSMNIVLPTKDWTEVSVHPSAYEGTVVRALAQLKEMLSKQMKKLFEAELKSIQQYAVDVTLDPDTANPWLIISDDGKQIKHGGIRKNVPDNPERFNTCPNVLGKSFSSGSFYYEVQVKGKTEWDLGVARESINRKGKVILSSQNGYWTICLRNEIEYIACNRPSVHLSLKSKPDKVGVFVDYEEGLVSFYDVDAAALIYSFTGCSFIEKLYPILGTGPNVGGKNSAPLIISPVNHTE</sequence>
<protein>
    <submittedName>
        <fullName evidence="1">E3 ubiquitin-protein ligase TRIM21</fullName>
    </submittedName>
</protein>
<reference evidence="1" key="1">
    <citation type="submission" date="2020-04" db="EMBL/GenBank/DDBJ databases">
        <title>A chromosome-scale assembly and high-density genetic map of the yellow drum (Nibea albiflora) genome.</title>
        <authorList>
            <person name="Xu D."/>
            <person name="Zhang W."/>
            <person name="Chen R."/>
            <person name="Tan P."/>
            <person name="Wang L."/>
            <person name="Song H."/>
            <person name="Tian L."/>
            <person name="Zhu Q."/>
            <person name="Wang B."/>
        </authorList>
    </citation>
    <scope>NUCLEOTIDE SEQUENCE</scope>
    <source>
        <strain evidence="1">ZJHYS-2018</strain>
    </source>
</reference>
<comment type="caution">
    <text evidence="1">The sequence shown here is derived from an EMBL/GenBank/DDBJ whole genome shotgun (WGS) entry which is preliminary data.</text>
</comment>
<gene>
    <name evidence="1" type="primary">TRIM21</name>
    <name evidence="1" type="ORF">GBF38_020127</name>
</gene>
<evidence type="ECO:0000313" key="2">
    <source>
        <dbReference type="Proteomes" id="UP000805704"/>
    </source>
</evidence>
<dbReference type="EMBL" id="CM024800">
    <property type="protein sequence ID" value="KAG8012388.1"/>
    <property type="molecule type" value="Genomic_DNA"/>
</dbReference>
<proteinExistence type="predicted"/>